<keyword evidence="1" id="KW-0472">Membrane</keyword>
<reference evidence="2 3" key="1">
    <citation type="submission" date="2015-12" db="EMBL/GenBank/DDBJ databases">
        <title>The genome of Folsomia candida.</title>
        <authorList>
            <person name="Faddeeva A."/>
            <person name="Derks M.F."/>
            <person name="Anvar Y."/>
            <person name="Smit S."/>
            <person name="Van Straalen N."/>
            <person name="Roelofs D."/>
        </authorList>
    </citation>
    <scope>NUCLEOTIDE SEQUENCE [LARGE SCALE GENOMIC DNA]</scope>
    <source>
        <strain evidence="2 3">VU population</strain>
        <tissue evidence="2">Whole body</tissue>
    </source>
</reference>
<name>A0A226D293_FOLCA</name>
<keyword evidence="3" id="KW-1185">Reference proteome</keyword>
<evidence type="ECO:0000313" key="3">
    <source>
        <dbReference type="Proteomes" id="UP000198287"/>
    </source>
</evidence>
<sequence length="714" mass="82445">MSLKFFPIGLILAFVPFITSIPLGYLSFQQIFSDCFSLFSYDGVNSTERFIQMHKENAHLIQSSDYTKQLDLEKRVQWFNDVKFAVGKKPVCFTQYRKLARTLLADQYLEDSVELFEIIPITYKFLVLIVSPEKFEPVRKHFAQKSVDFLVRLAKVILLRHEETRSSRLQKSELTLFCFYCAHQVVMETDMVQFLKKINLLEREFIYMFVHSVDLAEMIYPTTTGVIGSVVVLHTRKFLNQIANFKSPSGDLQTGYEFFSRVSNALDIFSFSQLLDYVMLENIVISANYTNLRDWESDQEKYFSRLYASPVTSFTIAKFGQMPYFGYEQPSTFVPVGFVEYKFLTCDVKRNRIGYFSYIDEWTWCFTLLTVLILVMFAVGTEFRQFGDILIELVTSLVEKPWDSDILSIPGFKRYFSIQALLILWCLFSTILSNGYKALLTTDVIRALNASSKHDEFLDLANFTVFSPIPESLYASYAMDSVISWGVETQFEQDILSSTVFYAVERYKLLVEHFATVDTEKEMVYLKPIAYPWPEHLVGNLTNGGNCTERAYVDTAQKIDETLEFVKRYVRLNDMDEQFLSNKKALETNMLGWMWNEVDPRVAAGLIERQGVILSSGIYNFWDKLYKRFRKERGFIFNESLIDKGVKVKGLGMKPNLGSCFVVCGILHGFAALIFMVEGTDAIVIGGKSVFKIILMGRKTEKFVQKIVKLRFAG</sequence>
<feature type="transmembrane region" description="Helical" evidence="1">
    <location>
        <begin position="657"/>
        <end position="677"/>
    </location>
</feature>
<gene>
    <name evidence="2" type="ORF">Fcan01_26456</name>
</gene>
<keyword evidence="1" id="KW-0812">Transmembrane</keyword>
<feature type="transmembrane region" description="Helical" evidence="1">
    <location>
        <begin position="362"/>
        <end position="380"/>
    </location>
</feature>
<dbReference type="Proteomes" id="UP000198287">
    <property type="component" value="Unassembled WGS sequence"/>
</dbReference>
<keyword evidence="1" id="KW-1133">Transmembrane helix</keyword>
<comment type="caution">
    <text evidence="2">The sequence shown here is derived from an EMBL/GenBank/DDBJ whole genome shotgun (WGS) entry which is preliminary data.</text>
</comment>
<accession>A0A226D293</accession>
<dbReference type="AlphaFoldDB" id="A0A226D293"/>
<evidence type="ECO:0000256" key="1">
    <source>
        <dbReference type="SAM" id="Phobius"/>
    </source>
</evidence>
<dbReference type="EMBL" id="LNIX01000043">
    <property type="protein sequence ID" value="OXA38771.1"/>
    <property type="molecule type" value="Genomic_DNA"/>
</dbReference>
<proteinExistence type="predicted"/>
<feature type="transmembrane region" description="Helical" evidence="1">
    <location>
        <begin position="6"/>
        <end position="28"/>
    </location>
</feature>
<organism evidence="2 3">
    <name type="scientific">Folsomia candida</name>
    <name type="common">Springtail</name>
    <dbReference type="NCBI Taxonomy" id="158441"/>
    <lineage>
        <taxon>Eukaryota</taxon>
        <taxon>Metazoa</taxon>
        <taxon>Ecdysozoa</taxon>
        <taxon>Arthropoda</taxon>
        <taxon>Hexapoda</taxon>
        <taxon>Collembola</taxon>
        <taxon>Entomobryomorpha</taxon>
        <taxon>Isotomoidea</taxon>
        <taxon>Isotomidae</taxon>
        <taxon>Proisotominae</taxon>
        <taxon>Folsomia</taxon>
    </lineage>
</organism>
<feature type="transmembrane region" description="Helical" evidence="1">
    <location>
        <begin position="415"/>
        <end position="436"/>
    </location>
</feature>
<protein>
    <submittedName>
        <fullName evidence="2">Uncharacterized protein</fullName>
    </submittedName>
</protein>
<evidence type="ECO:0000313" key="2">
    <source>
        <dbReference type="EMBL" id="OXA38771.1"/>
    </source>
</evidence>